<keyword evidence="6" id="KW-0464">Manganese</keyword>
<reference evidence="10 11" key="1">
    <citation type="submission" date="2019-08" db="EMBL/GenBank/DDBJ databases">
        <title>Bacillus genomes from the desert of Cuatro Cienegas, Coahuila.</title>
        <authorList>
            <person name="Olmedo-Alvarez G."/>
        </authorList>
    </citation>
    <scope>NUCLEOTIDE SEQUENCE [LARGE SCALE GENOMIC DNA]</scope>
    <source>
        <strain evidence="10 11">CH28_1T</strain>
    </source>
</reference>
<dbReference type="AlphaFoldDB" id="A0A5D4T819"/>
<dbReference type="PANTHER" id="PTHR47992">
    <property type="entry name" value="PROTEIN PHOSPHATASE"/>
    <property type="match status" value="1"/>
</dbReference>
<dbReference type="STRING" id="79883.GCA_001636495_03066"/>
<dbReference type="SMART" id="SM00331">
    <property type="entry name" value="PP2C_SIG"/>
    <property type="match status" value="1"/>
</dbReference>
<evidence type="ECO:0000256" key="5">
    <source>
        <dbReference type="ARBA" id="ARBA00022912"/>
    </source>
</evidence>
<dbReference type="Proteomes" id="UP000322524">
    <property type="component" value="Unassembled WGS sequence"/>
</dbReference>
<feature type="domain" description="PPM-type phosphatase" evidence="9">
    <location>
        <begin position="1"/>
        <end position="241"/>
    </location>
</feature>
<dbReference type="GO" id="GO:0004722">
    <property type="term" value="F:protein serine/threonine phosphatase activity"/>
    <property type="evidence" value="ECO:0007669"/>
    <property type="project" value="UniProtKB-EC"/>
</dbReference>
<evidence type="ECO:0000259" key="9">
    <source>
        <dbReference type="PROSITE" id="PS51746"/>
    </source>
</evidence>
<sequence>MVFLTDRGRVRSHNEDNGGIFVNKDGTKLAVVCDGMGGHQAGEVASERAVSHIKEVWEETTNISSPEPAEIWLKTFILQANQTLFDHANAHEECNGMGTTIVAAIIGDTFVTLAHVGDSRIYLVSDENAKQLTEDHTFVNELVKTGQISKEDAEHHPRKNVILQALGTEKTVKIDIKTITYDDPGYILLCSDGLSDKVKDRELVEVLNNGNHALSEKAEELIRRANHYGGEDNITVAILELSVSEAGSG</sequence>
<dbReference type="GO" id="GO:0046872">
    <property type="term" value="F:metal ion binding"/>
    <property type="evidence" value="ECO:0007669"/>
    <property type="project" value="UniProtKB-KW"/>
</dbReference>
<evidence type="ECO:0000256" key="7">
    <source>
        <dbReference type="ARBA" id="ARBA00047761"/>
    </source>
</evidence>
<dbReference type="SUPFAM" id="SSF81606">
    <property type="entry name" value="PP2C-like"/>
    <property type="match status" value="1"/>
</dbReference>
<dbReference type="RefSeq" id="WP_148986552.1">
    <property type="nucleotide sequence ID" value="NZ_VTEV01000001.1"/>
</dbReference>
<evidence type="ECO:0000313" key="10">
    <source>
        <dbReference type="EMBL" id="TYS70642.1"/>
    </source>
</evidence>
<dbReference type="FunFam" id="3.60.40.10:FF:000002">
    <property type="entry name" value="Serine/threonine phosphatase stp"/>
    <property type="match status" value="1"/>
</dbReference>
<keyword evidence="5" id="KW-0904">Protein phosphatase</keyword>
<dbReference type="NCBIfam" id="NF033484">
    <property type="entry name" value="Stp1_PP2C_phos"/>
    <property type="match status" value="1"/>
</dbReference>
<name>A0A5D4T819_9BACI</name>
<dbReference type="EMBL" id="VTEV01000001">
    <property type="protein sequence ID" value="TYS70642.1"/>
    <property type="molecule type" value="Genomic_DNA"/>
</dbReference>
<dbReference type="PROSITE" id="PS51746">
    <property type="entry name" value="PPM_2"/>
    <property type="match status" value="1"/>
</dbReference>
<evidence type="ECO:0000313" key="11">
    <source>
        <dbReference type="Proteomes" id="UP000322524"/>
    </source>
</evidence>
<dbReference type="SMART" id="SM00332">
    <property type="entry name" value="PP2Cc"/>
    <property type="match status" value="1"/>
</dbReference>
<dbReference type="Gene3D" id="3.60.40.10">
    <property type="entry name" value="PPM-type phosphatase domain"/>
    <property type="match status" value="1"/>
</dbReference>
<comment type="catalytic activity">
    <reaction evidence="8">
        <text>O-phospho-L-threonyl-[protein] + H2O = L-threonyl-[protein] + phosphate</text>
        <dbReference type="Rhea" id="RHEA:47004"/>
        <dbReference type="Rhea" id="RHEA-COMP:11060"/>
        <dbReference type="Rhea" id="RHEA-COMP:11605"/>
        <dbReference type="ChEBI" id="CHEBI:15377"/>
        <dbReference type="ChEBI" id="CHEBI:30013"/>
        <dbReference type="ChEBI" id="CHEBI:43474"/>
        <dbReference type="ChEBI" id="CHEBI:61977"/>
        <dbReference type="EC" id="3.1.3.16"/>
    </reaction>
</comment>
<keyword evidence="4" id="KW-0378">Hydrolase</keyword>
<comment type="catalytic activity">
    <reaction evidence="7">
        <text>O-phospho-L-seryl-[protein] + H2O = L-seryl-[protein] + phosphate</text>
        <dbReference type="Rhea" id="RHEA:20629"/>
        <dbReference type="Rhea" id="RHEA-COMP:9863"/>
        <dbReference type="Rhea" id="RHEA-COMP:11604"/>
        <dbReference type="ChEBI" id="CHEBI:15377"/>
        <dbReference type="ChEBI" id="CHEBI:29999"/>
        <dbReference type="ChEBI" id="CHEBI:43474"/>
        <dbReference type="ChEBI" id="CHEBI:83421"/>
        <dbReference type="EC" id="3.1.3.16"/>
    </reaction>
</comment>
<gene>
    <name evidence="10" type="ORF">FZC76_01760</name>
</gene>
<dbReference type="CDD" id="cd00143">
    <property type="entry name" value="PP2Cc"/>
    <property type="match status" value="1"/>
</dbReference>
<comment type="caution">
    <text evidence="10">The sequence shown here is derived from an EMBL/GenBank/DDBJ whole genome shotgun (WGS) entry which is preliminary data.</text>
</comment>
<evidence type="ECO:0000256" key="6">
    <source>
        <dbReference type="ARBA" id="ARBA00023211"/>
    </source>
</evidence>
<organism evidence="10 11">
    <name type="scientific">Sutcliffiella horikoshii</name>
    <dbReference type="NCBI Taxonomy" id="79883"/>
    <lineage>
        <taxon>Bacteria</taxon>
        <taxon>Bacillati</taxon>
        <taxon>Bacillota</taxon>
        <taxon>Bacilli</taxon>
        <taxon>Bacillales</taxon>
        <taxon>Bacillaceae</taxon>
        <taxon>Sutcliffiella</taxon>
    </lineage>
</organism>
<dbReference type="Pfam" id="PF13672">
    <property type="entry name" value="PP2C_2"/>
    <property type="match status" value="1"/>
</dbReference>
<keyword evidence="3" id="KW-0479">Metal-binding</keyword>
<dbReference type="EC" id="3.1.3.16" evidence="2"/>
<dbReference type="OrthoDB" id="9801841at2"/>
<dbReference type="InterPro" id="IPR036457">
    <property type="entry name" value="PPM-type-like_dom_sf"/>
</dbReference>
<evidence type="ECO:0000256" key="1">
    <source>
        <dbReference type="ARBA" id="ARBA00001936"/>
    </source>
</evidence>
<evidence type="ECO:0000256" key="4">
    <source>
        <dbReference type="ARBA" id="ARBA00022801"/>
    </source>
</evidence>
<evidence type="ECO:0000256" key="2">
    <source>
        <dbReference type="ARBA" id="ARBA00013081"/>
    </source>
</evidence>
<proteinExistence type="predicted"/>
<dbReference type="InterPro" id="IPR015655">
    <property type="entry name" value="PP2C"/>
</dbReference>
<protein>
    <recommendedName>
        <fullName evidence="2">protein-serine/threonine phosphatase</fullName>
        <ecNumber evidence="2">3.1.3.16</ecNumber>
    </recommendedName>
</protein>
<evidence type="ECO:0000256" key="8">
    <source>
        <dbReference type="ARBA" id="ARBA00048336"/>
    </source>
</evidence>
<comment type="cofactor">
    <cofactor evidence="1">
        <name>Mn(2+)</name>
        <dbReference type="ChEBI" id="CHEBI:29035"/>
    </cofactor>
</comment>
<evidence type="ECO:0000256" key="3">
    <source>
        <dbReference type="ARBA" id="ARBA00022723"/>
    </source>
</evidence>
<dbReference type="InterPro" id="IPR001932">
    <property type="entry name" value="PPM-type_phosphatase-like_dom"/>
</dbReference>
<accession>A0A5D4T819</accession>